<name>A0ABU3RK08_9BACL</name>
<dbReference type="InterPro" id="IPR004468">
    <property type="entry name" value="CTP_synthase"/>
</dbReference>
<protein>
    <recommendedName>
        <fullName evidence="9">CTP synthase</fullName>
        <ecNumber evidence="9">6.3.4.2</ecNumber>
    </recommendedName>
    <alternativeName>
        <fullName evidence="9">Cytidine 5'-triphosphate synthase</fullName>
    </alternativeName>
    <alternativeName>
        <fullName evidence="9">Cytidine triphosphate synthetase</fullName>
        <shortName evidence="9">CTP synthetase</shortName>
        <shortName evidence="9">CTPS</shortName>
    </alternativeName>
    <alternativeName>
        <fullName evidence="9">UTP--ammonia ligase</fullName>
    </alternativeName>
</protein>
<keyword evidence="5 9" id="KW-0067">ATP-binding</keyword>
<evidence type="ECO:0000256" key="5">
    <source>
        <dbReference type="ARBA" id="ARBA00022840"/>
    </source>
</evidence>
<dbReference type="Proteomes" id="UP001260980">
    <property type="component" value="Unassembled WGS sequence"/>
</dbReference>
<feature type="binding site" evidence="9">
    <location>
        <begin position="382"/>
        <end position="385"/>
    </location>
    <ligand>
        <name>L-glutamine</name>
        <dbReference type="ChEBI" id="CHEBI:58359"/>
    </ligand>
</feature>
<comment type="subunit">
    <text evidence="9">Homotetramer.</text>
</comment>
<reference evidence="12 13" key="1">
    <citation type="submission" date="2023-10" db="EMBL/GenBank/DDBJ databases">
        <title>Paenibacillus strain PFR10 Genome sequencing and assembly.</title>
        <authorList>
            <person name="Kim I."/>
        </authorList>
    </citation>
    <scope>NUCLEOTIDE SEQUENCE [LARGE SCALE GENOMIC DNA]</scope>
    <source>
        <strain evidence="12 13">PFR10</strain>
    </source>
</reference>
<evidence type="ECO:0000259" key="10">
    <source>
        <dbReference type="Pfam" id="PF00117"/>
    </source>
</evidence>
<evidence type="ECO:0000256" key="3">
    <source>
        <dbReference type="ARBA" id="ARBA00022598"/>
    </source>
</evidence>
<dbReference type="SUPFAM" id="SSF52317">
    <property type="entry name" value="Class I glutamine amidotransferase-like"/>
    <property type="match status" value="1"/>
</dbReference>
<feature type="binding site" evidence="9">
    <location>
        <begin position="188"/>
        <end position="193"/>
    </location>
    <ligand>
        <name>CTP</name>
        <dbReference type="ChEBI" id="CHEBI:37563"/>
        <note>allosteric inhibitor</note>
    </ligand>
</feature>
<dbReference type="HAMAP" id="MF_01227">
    <property type="entry name" value="PyrG"/>
    <property type="match status" value="1"/>
</dbReference>
<feature type="binding site" evidence="9">
    <location>
        <begin position="148"/>
        <end position="150"/>
    </location>
    <ligand>
        <name>CTP</name>
        <dbReference type="ChEBI" id="CHEBI:37563"/>
        <note>allosteric inhibitor</note>
    </ligand>
</feature>
<dbReference type="InterPro" id="IPR017456">
    <property type="entry name" value="CTP_synthase_N"/>
</dbReference>
<dbReference type="Gene3D" id="3.40.50.300">
    <property type="entry name" value="P-loop containing nucleotide triphosphate hydrolases"/>
    <property type="match status" value="1"/>
</dbReference>
<dbReference type="Pfam" id="PF00117">
    <property type="entry name" value="GATase"/>
    <property type="match status" value="1"/>
</dbReference>
<comment type="catalytic activity">
    <reaction evidence="9">
        <text>UTP + NH4(+) + ATP = CTP + ADP + phosphate + 2 H(+)</text>
        <dbReference type="Rhea" id="RHEA:16597"/>
        <dbReference type="ChEBI" id="CHEBI:15378"/>
        <dbReference type="ChEBI" id="CHEBI:28938"/>
        <dbReference type="ChEBI" id="CHEBI:30616"/>
        <dbReference type="ChEBI" id="CHEBI:37563"/>
        <dbReference type="ChEBI" id="CHEBI:43474"/>
        <dbReference type="ChEBI" id="CHEBI:46398"/>
        <dbReference type="ChEBI" id="CHEBI:456216"/>
    </reaction>
</comment>
<dbReference type="Pfam" id="PF06418">
    <property type="entry name" value="CTP_synth_N"/>
    <property type="match status" value="1"/>
</dbReference>
<evidence type="ECO:0000256" key="2">
    <source>
        <dbReference type="ARBA" id="ARBA00007533"/>
    </source>
</evidence>
<keyword evidence="3 9" id="KW-0436">Ligase</keyword>
<dbReference type="NCBIfam" id="TIGR00337">
    <property type="entry name" value="PyrG"/>
    <property type="match status" value="1"/>
</dbReference>
<feature type="binding site" evidence="9">
    <location>
        <position position="405"/>
    </location>
    <ligand>
        <name>L-glutamine</name>
        <dbReference type="ChEBI" id="CHEBI:58359"/>
    </ligand>
</feature>
<organism evidence="12 13">
    <name type="scientific">Paenibacillus violae</name>
    <dbReference type="NCBI Taxonomy" id="3077234"/>
    <lineage>
        <taxon>Bacteria</taxon>
        <taxon>Bacillati</taxon>
        <taxon>Bacillota</taxon>
        <taxon>Bacilli</taxon>
        <taxon>Bacillales</taxon>
        <taxon>Paenibacillaceae</taxon>
        <taxon>Paenibacillus</taxon>
    </lineage>
</organism>
<feature type="binding site" evidence="9">
    <location>
        <begin position="188"/>
        <end position="193"/>
    </location>
    <ligand>
        <name>UTP</name>
        <dbReference type="ChEBI" id="CHEBI:46398"/>
    </ligand>
</feature>
<feature type="region of interest" description="Amidoligase domain" evidence="9">
    <location>
        <begin position="1"/>
        <end position="267"/>
    </location>
</feature>
<keyword evidence="13" id="KW-1185">Reference proteome</keyword>
<accession>A0ABU3RK08</accession>
<feature type="active site" evidence="9">
    <location>
        <position position="509"/>
    </location>
</feature>
<feature type="domain" description="Glutamine amidotransferase" evidence="10">
    <location>
        <begin position="302"/>
        <end position="526"/>
    </location>
</feature>
<evidence type="ECO:0000256" key="4">
    <source>
        <dbReference type="ARBA" id="ARBA00022741"/>
    </source>
</evidence>
<comment type="catalytic activity">
    <reaction evidence="9">
        <text>L-glutamine + H2O = L-glutamate + NH4(+)</text>
        <dbReference type="Rhea" id="RHEA:15889"/>
        <dbReference type="ChEBI" id="CHEBI:15377"/>
        <dbReference type="ChEBI" id="CHEBI:28938"/>
        <dbReference type="ChEBI" id="CHEBI:29985"/>
        <dbReference type="ChEBI" id="CHEBI:58359"/>
    </reaction>
</comment>
<dbReference type="Gene3D" id="3.40.50.880">
    <property type="match status" value="1"/>
</dbReference>
<sequence length="534" mass="59501">MTKYIFVTGGVVSSLGKGITAASLGRLLKNRGLKVTIQKFDPYINVDPGTMSPYQHGEVFVTDDGAETDLDLGHYERFIDINLSKSSNVTSGKVYSSVITKERRGEYLGGTVQVIPHITNEIKDRVLRAGREAQSDVVITEIGGTVGDIESLPFLEAIRQMKNDIGRENVMYIHVTLIPYIKAAGEVKTKPTQHSVKELRGLGIQPHVIVCRTEHSLTEDMKRKLALFCDIDPAAVIECKDAETLYEVPMMLREQGLDDYVVNHLKLKTNEPDMTEWESLVRKVKSLTKKTEIAIVGKYVALHDAYLSIVEALGHAGIDNDSEINIRWVNAEEIYDHNVDDLLSGVQGILVPGGFGDRGIEGKVSAIRYAREKKIPFFGICLGMQVAVIEYARSVSGLDGANSSEINPTTAYPVIDLLPEQKDIENLGGTMRLGLYPCKIVPGSLAEKCYNDELVYERHRHRYEFNNEYRELIESAGLRISGTSPDGRLVEMVELPGHPWFLAVQFHPEFTSRPNRPQPLFREFVKAAQGIARS</sequence>
<dbReference type="GO" id="GO:0003883">
    <property type="term" value="F:CTP synthase activity"/>
    <property type="evidence" value="ECO:0007669"/>
    <property type="project" value="UniProtKB-EC"/>
</dbReference>
<evidence type="ECO:0000256" key="7">
    <source>
        <dbReference type="ARBA" id="ARBA00022975"/>
    </source>
</evidence>
<evidence type="ECO:0000313" key="12">
    <source>
        <dbReference type="EMBL" id="MDU0204593.1"/>
    </source>
</evidence>
<dbReference type="EMBL" id="JAWCUD010000010">
    <property type="protein sequence ID" value="MDU0204593.1"/>
    <property type="molecule type" value="Genomic_DNA"/>
</dbReference>
<dbReference type="InterPro" id="IPR033828">
    <property type="entry name" value="GATase1_CTP_Synthase"/>
</dbReference>
<feature type="binding site" evidence="9">
    <location>
        <position position="13"/>
    </location>
    <ligand>
        <name>UTP</name>
        <dbReference type="ChEBI" id="CHEBI:46398"/>
    </ligand>
</feature>
<feature type="binding site" evidence="9">
    <location>
        <position position="224"/>
    </location>
    <ligand>
        <name>CTP</name>
        <dbReference type="ChEBI" id="CHEBI:37563"/>
        <note>allosteric inhibitor</note>
    </ligand>
</feature>
<evidence type="ECO:0000256" key="8">
    <source>
        <dbReference type="ARBA" id="ARBA00047781"/>
    </source>
</evidence>
<evidence type="ECO:0000259" key="11">
    <source>
        <dbReference type="Pfam" id="PF06418"/>
    </source>
</evidence>
<keyword evidence="4 9" id="KW-0547">Nucleotide-binding</keyword>
<feature type="binding site" evidence="9">
    <location>
        <position position="354"/>
    </location>
    <ligand>
        <name>L-glutamine</name>
        <dbReference type="ChEBI" id="CHEBI:58359"/>
    </ligand>
</feature>
<evidence type="ECO:0000256" key="6">
    <source>
        <dbReference type="ARBA" id="ARBA00022962"/>
    </source>
</evidence>
<dbReference type="NCBIfam" id="NF003792">
    <property type="entry name" value="PRK05380.1"/>
    <property type="match status" value="1"/>
</dbReference>
<keyword evidence="6 9" id="KW-0315">Glutamine amidotransferase</keyword>
<keyword evidence="9" id="KW-0479">Metal-binding</keyword>
<dbReference type="InterPro" id="IPR017926">
    <property type="entry name" value="GATASE"/>
</dbReference>
<evidence type="ECO:0000256" key="1">
    <source>
        <dbReference type="ARBA" id="ARBA00005171"/>
    </source>
</evidence>
<dbReference type="PROSITE" id="PS51273">
    <property type="entry name" value="GATASE_TYPE_1"/>
    <property type="match status" value="1"/>
</dbReference>
<feature type="domain" description="CTP synthase N-terminal" evidence="11">
    <location>
        <begin position="3"/>
        <end position="267"/>
    </location>
</feature>
<comment type="function">
    <text evidence="9">Catalyzes the ATP-dependent amination of UTP to CTP with either L-glutamine or ammonia as the source of nitrogen. Regulates intracellular CTP levels through interactions with the four ribonucleotide triphosphates.</text>
</comment>
<feature type="binding site" evidence="9">
    <location>
        <position position="462"/>
    </location>
    <ligand>
        <name>L-glutamine</name>
        <dbReference type="ChEBI" id="CHEBI:58359"/>
    </ligand>
</feature>
<feature type="binding site" evidence="9">
    <location>
        <position position="71"/>
    </location>
    <ligand>
        <name>Mg(2+)</name>
        <dbReference type="ChEBI" id="CHEBI:18420"/>
    </ligand>
</feature>
<feature type="binding site" evidence="9">
    <location>
        <position position="71"/>
    </location>
    <ligand>
        <name>ATP</name>
        <dbReference type="ChEBI" id="CHEBI:30616"/>
    </ligand>
</feature>
<comment type="pathway">
    <text evidence="1 9">Pyrimidine metabolism; CTP biosynthesis via de novo pathway; CTP from UDP: step 2/2.</text>
</comment>
<proteinExistence type="inferred from homology"/>
<keyword evidence="7 9" id="KW-0665">Pyrimidine biosynthesis</keyword>
<keyword evidence="9" id="KW-0460">Magnesium</keyword>
<comment type="catalytic activity">
    <reaction evidence="8 9">
        <text>UTP + L-glutamine + ATP + H2O = CTP + L-glutamate + ADP + phosphate + 2 H(+)</text>
        <dbReference type="Rhea" id="RHEA:26426"/>
        <dbReference type="ChEBI" id="CHEBI:15377"/>
        <dbReference type="ChEBI" id="CHEBI:15378"/>
        <dbReference type="ChEBI" id="CHEBI:29985"/>
        <dbReference type="ChEBI" id="CHEBI:30616"/>
        <dbReference type="ChEBI" id="CHEBI:37563"/>
        <dbReference type="ChEBI" id="CHEBI:43474"/>
        <dbReference type="ChEBI" id="CHEBI:46398"/>
        <dbReference type="ChEBI" id="CHEBI:58359"/>
        <dbReference type="ChEBI" id="CHEBI:456216"/>
        <dbReference type="EC" id="6.3.4.2"/>
    </reaction>
</comment>
<dbReference type="PANTHER" id="PTHR11550:SF0">
    <property type="entry name" value="CTP SYNTHASE-RELATED"/>
    <property type="match status" value="1"/>
</dbReference>
<dbReference type="SUPFAM" id="SSF52540">
    <property type="entry name" value="P-loop containing nucleoside triphosphate hydrolases"/>
    <property type="match status" value="1"/>
</dbReference>
<comment type="caution">
    <text evidence="12">The sequence shown here is derived from an EMBL/GenBank/DDBJ whole genome shotgun (WGS) entry which is preliminary data.</text>
</comment>
<comment type="activity regulation">
    <text evidence="9">Allosterically activated by GTP, when glutamine is the substrate; GTP has no effect on the reaction when ammonia is the substrate. The allosteric effector GTP functions by stabilizing the protein conformation that binds the tetrahedral intermediate(s) formed during glutamine hydrolysis. Inhibited by the product CTP, via allosteric rather than competitive inhibition.</text>
</comment>
<dbReference type="PANTHER" id="PTHR11550">
    <property type="entry name" value="CTP SYNTHASE"/>
    <property type="match status" value="1"/>
</dbReference>
<feature type="binding site" evidence="9">
    <location>
        <position position="224"/>
    </location>
    <ligand>
        <name>UTP</name>
        <dbReference type="ChEBI" id="CHEBI:46398"/>
    </ligand>
</feature>
<dbReference type="CDD" id="cd01746">
    <property type="entry name" value="GATase1_CTP_Synthase"/>
    <property type="match status" value="1"/>
</dbReference>
<comment type="similarity">
    <text evidence="2 9">Belongs to the CTP synthase family.</text>
</comment>
<evidence type="ECO:0000313" key="13">
    <source>
        <dbReference type="Proteomes" id="UP001260980"/>
    </source>
</evidence>
<feature type="binding site" evidence="9">
    <location>
        <position position="13"/>
    </location>
    <ligand>
        <name>CTP</name>
        <dbReference type="ChEBI" id="CHEBI:37563"/>
        <note>allosteric inhibitor</note>
    </ligand>
</feature>
<feature type="binding site" evidence="9">
    <location>
        <begin position="240"/>
        <end position="242"/>
    </location>
    <ligand>
        <name>ATP</name>
        <dbReference type="ChEBI" id="CHEBI:30616"/>
    </ligand>
</feature>
<evidence type="ECO:0000256" key="9">
    <source>
        <dbReference type="HAMAP-Rule" id="MF_01227"/>
    </source>
</evidence>
<dbReference type="EC" id="6.3.4.2" evidence="9"/>
<feature type="binding site" evidence="9">
    <location>
        <begin position="14"/>
        <end position="19"/>
    </location>
    <ligand>
        <name>ATP</name>
        <dbReference type="ChEBI" id="CHEBI:30616"/>
    </ligand>
</feature>
<gene>
    <name evidence="9" type="primary">pyrG</name>
    <name evidence="12" type="ORF">RQP52_26225</name>
</gene>
<feature type="active site" description="Nucleophile; for glutamine hydrolysis" evidence="9">
    <location>
        <position position="381"/>
    </location>
</feature>
<dbReference type="InterPro" id="IPR027417">
    <property type="entry name" value="P-loop_NTPase"/>
</dbReference>
<feature type="binding site" evidence="9">
    <location>
        <position position="141"/>
    </location>
    <ligand>
        <name>Mg(2+)</name>
        <dbReference type="ChEBI" id="CHEBI:18420"/>
    </ligand>
</feature>
<feature type="binding site" evidence="9">
    <location>
        <position position="54"/>
    </location>
    <ligand>
        <name>L-glutamine</name>
        <dbReference type="ChEBI" id="CHEBI:58359"/>
    </ligand>
</feature>
<dbReference type="RefSeq" id="WP_181646500.1">
    <property type="nucleotide sequence ID" value="NZ_JAWCUD010000010.1"/>
</dbReference>
<dbReference type="InterPro" id="IPR029062">
    <property type="entry name" value="Class_I_gatase-like"/>
</dbReference>
<comment type="miscellaneous">
    <text evidence="9">CTPSs have evolved a hybrid strategy for distinguishing between UTP and CTP. The overlapping regions of the product feedback inhibitory and substrate sites recognize a common feature in both compounds, the triphosphate moiety. To differentiate isosteric substrate and product pyrimidine rings, an additional pocket far from the expected kinase/ligase catalytic site, specifically recognizes the cytosine and ribose portions of the product inhibitor.</text>
</comment>
<dbReference type="CDD" id="cd03113">
    <property type="entry name" value="CTPS_N"/>
    <property type="match status" value="1"/>
</dbReference>
<feature type="active site" evidence="9">
    <location>
        <position position="507"/>
    </location>
</feature>